<dbReference type="InterPro" id="IPR002501">
    <property type="entry name" value="PsdUridine_synth_N"/>
</dbReference>
<comment type="similarity">
    <text evidence="2 5">Belongs to the pseudouridine synthase TruB family. Type 1 subfamily.</text>
</comment>
<dbReference type="EMBL" id="JAZDWZ010000005">
    <property type="protein sequence ID" value="MEE3928350.1"/>
    <property type="molecule type" value="Genomic_DNA"/>
</dbReference>
<keyword evidence="4 5" id="KW-0413">Isomerase</keyword>
<dbReference type="EC" id="5.4.99.25" evidence="5"/>
<organism evidence="7 8">
    <name type="scientific">Mycoplasmopsis ciconiae</name>
    <dbReference type="NCBI Taxonomy" id="561067"/>
    <lineage>
        <taxon>Bacteria</taxon>
        <taxon>Bacillati</taxon>
        <taxon>Mycoplasmatota</taxon>
        <taxon>Mycoplasmoidales</taxon>
        <taxon>Metamycoplasmataceae</taxon>
        <taxon>Mycoplasmopsis</taxon>
    </lineage>
</organism>
<evidence type="ECO:0000313" key="7">
    <source>
        <dbReference type="EMBL" id="MEE3928350.1"/>
    </source>
</evidence>
<dbReference type="InterPro" id="IPR014780">
    <property type="entry name" value="tRNA_psdUridine_synth_TruB"/>
</dbReference>
<feature type="active site" description="Nucleophile" evidence="5">
    <location>
        <position position="36"/>
    </location>
</feature>
<evidence type="ECO:0000256" key="2">
    <source>
        <dbReference type="ARBA" id="ARBA00005642"/>
    </source>
</evidence>
<dbReference type="InterPro" id="IPR020103">
    <property type="entry name" value="PsdUridine_synth_cat_dom_sf"/>
</dbReference>
<evidence type="ECO:0000256" key="5">
    <source>
        <dbReference type="HAMAP-Rule" id="MF_01080"/>
    </source>
</evidence>
<comment type="function">
    <text evidence="5">Responsible for synthesis of pseudouridine from uracil-55 in the psi GC loop of transfer RNAs.</text>
</comment>
<name>A0ABU7MLE1_9BACT</name>
<dbReference type="Pfam" id="PF01509">
    <property type="entry name" value="TruB_N"/>
    <property type="match status" value="1"/>
</dbReference>
<dbReference type="HAMAP" id="MF_01080">
    <property type="entry name" value="TruB_bact"/>
    <property type="match status" value="1"/>
</dbReference>
<proteinExistence type="inferred from homology"/>
<comment type="caution">
    <text evidence="7">The sequence shown here is derived from an EMBL/GenBank/DDBJ whole genome shotgun (WGS) entry which is preliminary data.</text>
</comment>
<dbReference type="SUPFAM" id="SSF55120">
    <property type="entry name" value="Pseudouridine synthase"/>
    <property type="match status" value="1"/>
</dbReference>
<reference evidence="7" key="1">
    <citation type="submission" date="2024-01" db="EMBL/GenBank/DDBJ databases">
        <title>Genome sequence of Mycoplasma ciconiae type strain DSM 25251.</title>
        <authorList>
            <person name="Spergser J."/>
        </authorList>
    </citation>
    <scope>NUCLEOTIDE SEQUENCE [LARGE SCALE GENOMIC DNA]</scope>
    <source>
        <strain evidence="7">DSM 25251</strain>
    </source>
</reference>
<accession>A0ABU7MLE1</accession>
<dbReference type="RefSeq" id="WP_330500762.1">
    <property type="nucleotide sequence ID" value="NZ_JAZDWZ010000005.1"/>
</dbReference>
<gene>
    <name evidence="5 7" type="primary">truB</name>
    <name evidence="7" type="ORF">V2E24_02045</name>
</gene>
<evidence type="ECO:0000256" key="4">
    <source>
        <dbReference type="ARBA" id="ARBA00023235"/>
    </source>
</evidence>
<feature type="domain" description="Pseudouridine synthase II N-terminal" evidence="6">
    <location>
        <begin position="25"/>
        <end position="170"/>
    </location>
</feature>
<dbReference type="GO" id="GO:0160148">
    <property type="term" value="F:tRNA pseudouridine(55) synthase activity"/>
    <property type="evidence" value="ECO:0007669"/>
    <property type="project" value="UniProtKB-EC"/>
</dbReference>
<evidence type="ECO:0000256" key="3">
    <source>
        <dbReference type="ARBA" id="ARBA00022694"/>
    </source>
</evidence>
<dbReference type="NCBIfam" id="TIGR00431">
    <property type="entry name" value="TruB"/>
    <property type="match status" value="1"/>
</dbReference>
<evidence type="ECO:0000256" key="1">
    <source>
        <dbReference type="ARBA" id="ARBA00000385"/>
    </source>
</evidence>
<dbReference type="PANTHER" id="PTHR13767">
    <property type="entry name" value="TRNA-PSEUDOURIDINE SYNTHASE"/>
    <property type="match status" value="1"/>
</dbReference>
<keyword evidence="3 5" id="KW-0819">tRNA processing</keyword>
<dbReference type="PANTHER" id="PTHR13767:SF2">
    <property type="entry name" value="PSEUDOURIDYLATE SYNTHASE TRUB1"/>
    <property type="match status" value="1"/>
</dbReference>
<comment type="catalytic activity">
    <reaction evidence="1 5">
        <text>uridine(55) in tRNA = pseudouridine(55) in tRNA</text>
        <dbReference type="Rhea" id="RHEA:42532"/>
        <dbReference type="Rhea" id="RHEA-COMP:10101"/>
        <dbReference type="Rhea" id="RHEA-COMP:10102"/>
        <dbReference type="ChEBI" id="CHEBI:65314"/>
        <dbReference type="ChEBI" id="CHEBI:65315"/>
        <dbReference type="EC" id="5.4.99.25"/>
    </reaction>
</comment>
<sequence length="277" mass="31579">MFYLINKKVGESSFYAIKKFAKNNNIKKIGHTGTLDPLASGLLLVACDYSTKLIQYISNKTKGYICELQFGYATDTYDIEGQVTNTSSTKVTLGVLEMSLDKISQLKTQIPPIYSAKKINGKRAYEYAREKIDIQIKEHKINIYNYKLVEFDFQSQKAKISFEVSEGTYIRTLVDDLGKMCNSYATMTALFRNKIGDFEVEILNNQEFKEINPLSLFNLDTYKYTAQEKHFLKDGRSIKSNLKNGTILLLNSDNQISGVAQVTNNVLKVKNLFIERL</sequence>
<protein>
    <recommendedName>
        <fullName evidence="5">tRNA pseudouridine synthase B</fullName>
        <ecNumber evidence="5">5.4.99.25</ecNumber>
    </recommendedName>
    <alternativeName>
        <fullName evidence="5">tRNA pseudouridine(55) synthase</fullName>
        <shortName evidence="5">Psi55 synthase</shortName>
    </alternativeName>
    <alternativeName>
        <fullName evidence="5">tRNA pseudouridylate synthase</fullName>
    </alternativeName>
    <alternativeName>
        <fullName evidence="5">tRNA-uridine isomerase</fullName>
    </alternativeName>
</protein>
<keyword evidence="8" id="KW-1185">Reference proteome</keyword>
<dbReference type="Proteomes" id="UP001344817">
    <property type="component" value="Unassembled WGS sequence"/>
</dbReference>
<dbReference type="Gene3D" id="3.30.2350.10">
    <property type="entry name" value="Pseudouridine synthase"/>
    <property type="match status" value="1"/>
</dbReference>
<evidence type="ECO:0000259" key="6">
    <source>
        <dbReference type="Pfam" id="PF01509"/>
    </source>
</evidence>
<evidence type="ECO:0000313" key="8">
    <source>
        <dbReference type="Proteomes" id="UP001344817"/>
    </source>
</evidence>